<keyword evidence="1" id="KW-0812">Transmembrane</keyword>
<feature type="domain" description="DUF7703" evidence="2">
    <location>
        <begin position="11"/>
        <end position="242"/>
    </location>
</feature>
<feature type="transmembrane region" description="Helical" evidence="1">
    <location>
        <begin position="40"/>
        <end position="62"/>
    </location>
</feature>
<dbReference type="OrthoDB" id="405906at2759"/>
<accession>A0A225AKQ4</accession>
<dbReference type="AlphaFoldDB" id="A0A225AKQ4"/>
<evidence type="ECO:0000313" key="3">
    <source>
        <dbReference type="EMBL" id="OKL56109.1"/>
    </source>
</evidence>
<keyword evidence="1" id="KW-1133">Transmembrane helix</keyword>
<evidence type="ECO:0000259" key="2">
    <source>
        <dbReference type="Pfam" id="PF24802"/>
    </source>
</evidence>
<dbReference type="PANTHER" id="PTHR37013:SF3">
    <property type="entry name" value="INTEGRAL MEMBRANE PROTEIN (AFU_ORTHOLOGUE AFUA_1G05950)"/>
    <property type="match status" value="1"/>
</dbReference>
<organism evidence="3 4">
    <name type="scientific">Talaromyces atroroseus</name>
    <dbReference type="NCBI Taxonomy" id="1441469"/>
    <lineage>
        <taxon>Eukaryota</taxon>
        <taxon>Fungi</taxon>
        <taxon>Dikarya</taxon>
        <taxon>Ascomycota</taxon>
        <taxon>Pezizomycotina</taxon>
        <taxon>Eurotiomycetes</taxon>
        <taxon>Eurotiomycetidae</taxon>
        <taxon>Eurotiales</taxon>
        <taxon>Trichocomaceae</taxon>
        <taxon>Talaromyces</taxon>
        <taxon>Talaromyces sect. Trachyspermi</taxon>
    </lineage>
</organism>
<dbReference type="EMBL" id="LFMY01000016">
    <property type="protein sequence ID" value="OKL56109.1"/>
    <property type="molecule type" value="Genomic_DNA"/>
</dbReference>
<proteinExistence type="predicted"/>
<keyword evidence="1" id="KW-0472">Membrane</keyword>
<protein>
    <recommendedName>
        <fullName evidence="2">DUF7703 domain-containing protein</fullName>
    </recommendedName>
</protein>
<name>A0A225AKQ4_TALAT</name>
<feature type="transmembrane region" description="Helical" evidence="1">
    <location>
        <begin position="12"/>
        <end position="33"/>
    </location>
</feature>
<comment type="caution">
    <text evidence="3">The sequence shown here is derived from an EMBL/GenBank/DDBJ whole genome shotgun (WGS) entry which is preliminary data.</text>
</comment>
<dbReference type="PANTHER" id="PTHR37013">
    <property type="entry name" value="INTEGRAL MEMBRANE PROTEIN (AFU_ORTHOLOGUE AFUA_1G05950)-RELATED"/>
    <property type="match status" value="1"/>
</dbReference>
<reference evidence="3 4" key="1">
    <citation type="submission" date="2015-06" db="EMBL/GenBank/DDBJ databases">
        <title>Talaromyces atroroseus IBT 11181 draft genome.</title>
        <authorList>
            <person name="Rasmussen K.B."/>
            <person name="Rasmussen S."/>
            <person name="Petersen B."/>
            <person name="Sicheritz-Ponten T."/>
            <person name="Mortensen U.H."/>
            <person name="Thrane U."/>
        </authorList>
    </citation>
    <scope>NUCLEOTIDE SEQUENCE [LARGE SCALE GENOMIC DNA]</scope>
    <source>
        <strain evidence="3 4">IBT 11181</strain>
    </source>
</reference>
<sequence length="280" mass="31509">MADLPKLRSLVAAFTALPLWMTIELTVSVLYVFRRWSGLYFWSVLVTTWSISVHAIGFLLSYCVPSCNQIASSVLAEVGWVGMVSGFAVVLYSRLNLISFVMQNRHILRLALGMIITDAMLFHIPALVIFIIGTSSGAMFEKYVTCMNILERIQIVAFSVQELIISGLYIYGTFKMERDSFNSRIRKTIRLLITVQIAVILCDALLITLDFAGYYILKSFIHSFVYAFKLQMEFVILNEFKQLVTQASSGSEAIEKGFRDMTGPNIMSLQKVTQSSAVIL</sequence>
<dbReference type="RefSeq" id="XP_020116230.1">
    <property type="nucleotide sequence ID" value="XM_020263578.1"/>
</dbReference>
<dbReference type="GeneID" id="31008442"/>
<keyword evidence="4" id="KW-1185">Reference proteome</keyword>
<gene>
    <name evidence="3" type="ORF">UA08_08686</name>
</gene>
<feature type="transmembrane region" description="Helical" evidence="1">
    <location>
        <begin position="107"/>
        <end position="133"/>
    </location>
</feature>
<dbReference type="Proteomes" id="UP000214365">
    <property type="component" value="Unassembled WGS sequence"/>
</dbReference>
<dbReference type="Pfam" id="PF24802">
    <property type="entry name" value="DUF7703"/>
    <property type="match status" value="1"/>
</dbReference>
<dbReference type="InterPro" id="IPR056120">
    <property type="entry name" value="DUF7703"/>
</dbReference>
<dbReference type="STRING" id="1441469.A0A225AKQ4"/>
<feature type="transmembrane region" description="Helical" evidence="1">
    <location>
        <begin position="191"/>
        <end position="217"/>
    </location>
</feature>
<evidence type="ECO:0000313" key="4">
    <source>
        <dbReference type="Proteomes" id="UP000214365"/>
    </source>
</evidence>
<feature type="transmembrane region" description="Helical" evidence="1">
    <location>
        <begin position="74"/>
        <end position="95"/>
    </location>
</feature>
<evidence type="ECO:0000256" key="1">
    <source>
        <dbReference type="SAM" id="Phobius"/>
    </source>
</evidence>
<feature type="transmembrane region" description="Helical" evidence="1">
    <location>
        <begin position="153"/>
        <end position="171"/>
    </location>
</feature>